<proteinExistence type="predicted"/>
<dbReference type="AlphaFoldDB" id="A0A8H6LY18"/>
<protein>
    <submittedName>
        <fullName evidence="2">Uncharacterized protein</fullName>
    </submittedName>
</protein>
<comment type="caution">
    <text evidence="2">The sequence shown here is derived from an EMBL/GenBank/DDBJ whole genome shotgun (WGS) entry which is preliminary data.</text>
</comment>
<evidence type="ECO:0000256" key="1">
    <source>
        <dbReference type="SAM" id="MobiDB-lite"/>
    </source>
</evidence>
<keyword evidence="3" id="KW-1185">Reference proteome</keyword>
<feature type="compositionally biased region" description="Basic and acidic residues" evidence="1">
    <location>
        <begin position="190"/>
        <end position="200"/>
    </location>
</feature>
<feature type="compositionally biased region" description="Basic and acidic residues" evidence="1">
    <location>
        <begin position="152"/>
        <end position="163"/>
    </location>
</feature>
<evidence type="ECO:0000313" key="2">
    <source>
        <dbReference type="EMBL" id="KAF6747035.1"/>
    </source>
</evidence>
<organism evidence="2 3">
    <name type="scientific">Ephemerocybe angulata</name>
    <dbReference type="NCBI Taxonomy" id="980116"/>
    <lineage>
        <taxon>Eukaryota</taxon>
        <taxon>Fungi</taxon>
        <taxon>Dikarya</taxon>
        <taxon>Basidiomycota</taxon>
        <taxon>Agaricomycotina</taxon>
        <taxon>Agaricomycetes</taxon>
        <taxon>Agaricomycetidae</taxon>
        <taxon>Agaricales</taxon>
        <taxon>Agaricineae</taxon>
        <taxon>Psathyrellaceae</taxon>
        <taxon>Ephemerocybe</taxon>
    </lineage>
</organism>
<reference evidence="2 3" key="1">
    <citation type="submission" date="2020-07" db="EMBL/GenBank/DDBJ databases">
        <title>Comparative genomics of pyrophilous fungi reveals a link between fire events and developmental genes.</title>
        <authorList>
            <consortium name="DOE Joint Genome Institute"/>
            <person name="Steindorff A.S."/>
            <person name="Carver A."/>
            <person name="Calhoun S."/>
            <person name="Stillman K."/>
            <person name="Liu H."/>
            <person name="Lipzen A."/>
            <person name="Pangilinan J."/>
            <person name="Labutti K."/>
            <person name="Bruns T.D."/>
            <person name="Grigoriev I.V."/>
        </authorList>
    </citation>
    <scope>NUCLEOTIDE SEQUENCE [LARGE SCALE GENOMIC DNA]</scope>
    <source>
        <strain evidence="2 3">CBS 144469</strain>
    </source>
</reference>
<dbReference type="Proteomes" id="UP000521943">
    <property type="component" value="Unassembled WGS sequence"/>
</dbReference>
<dbReference type="EMBL" id="JACGCI010000085">
    <property type="protein sequence ID" value="KAF6747035.1"/>
    <property type="molecule type" value="Genomic_DNA"/>
</dbReference>
<evidence type="ECO:0000313" key="3">
    <source>
        <dbReference type="Proteomes" id="UP000521943"/>
    </source>
</evidence>
<accession>A0A8H6LY18</accession>
<gene>
    <name evidence="2" type="ORF">DFP72DRAFT_920915</name>
</gene>
<name>A0A8H6LY18_9AGAR</name>
<feature type="region of interest" description="Disordered" evidence="1">
    <location>
        <begin position="101"/>
        <end position="237"/>
    </location>
</feature>
<sequence>MGATDDPSSHGAYNCKKLSVTLRVAQDNRRLTQLEDGGNWRLGRVFPMNGGSQFFAQRPTPVHENHPSTHALHAPNPTTPFAALTLRLALAAGIVTRDTGLRLRRTRPSAAHRDSAPSPSPARNPRPTIDGSRRPTLQLIETCYAKTYSPEPQHDGRRRDDRAATSAPHLPSPTELWASDIDGQRPATVRVRETANESRHSNIWGAEQVIPKRRPKSNREDDEASQVPLTTDPPRRR</sequence>